<dbReference type="EMBL" id="RZHH01000002">
    <property type="protein sequence ID" value="RYJ13322.1"/>
    <property type="molecule type" value="Genomic_DNA"/>
</dbReference>
<evidence type="ECO:0000313" key="3">
    <source>
        <dbReference type="Proteomes" id="UP000294028"/>
    </source>
</evidence>
<dbReference type="PANTHER" id="PTHR39186">
    <property type="entry name" value="DUF2071 FAMILY PROTEIN"/>
    <property type="match status" value="1"/>
</dbReference>
<accession>A0A482T9C8</accession>
<dbReference type="AlphaFoldDB" id="A0A482T9C8"/>
<comment type="caution">
    <text evidence="2">The sequence shown here is derived from an EMBL/GenBank/DDBJ whole genome shotgun (WGS) entry which is preliminary data.</text>
</comment>
<reference evidence="2 3" key="1">
    <citation type="submission" date="2018-12" db="EMBL/GenBank/DDBJ databases">
        <title>Genome analysis provides insights into bioremediation potentialities of Halogeometricum borinquense strain N11.</title>
        <authorList>
            <person name="Najjari A."/>
            <person name="Youssef N."/>
            <person name="Fhoula I."/>
            <person name="Ben Dhia O."/>
            <person name="Mahjoubi M."/>
            <person name="Ouzari H.I."/>
            <person name="Cherif A."/>
        </authorList>
    </citation>
    <scope>NUCLEOTIDE SEQUENCE [LARGE SCALE GENOMIC DNA]</scope>
    <source>
        <strain evidence="2 3">N11</strain>
    </source>
</reference>
<protein>
    <submittedName>
        <fullName evidence="2">DUF2071 domain-containing protein</fullName>
    </submittedName>
</protein>
<evidence type="ECO:0000313" key="2">
    <source>
        <dbReference type="EMBL" id="RYJ13322.1"/>
    </source>
</evidence>
<evidence type="ECO:0000256" key="1">
    <source>
        <dbReference type="SAM" id="MobiDB-lite"/>
    </source>
</evidence>
<dbReference type="Pfam" id="PF09844">
    <property type="entry name" value="DUF2071"/>
    <property type="match status" value="2"/>
</dbReference>
<dbReference type="GeneID" id="9993993"/>
<dbReference type="SUPFAM" id="SSF160104">
    <property type="entry name" value="Acetoacetate decarboxylase-like"/>
    <property type="match status" value="1"/>
</dbReference>
<dbReference type="PANTHER" id="PTHR39186:SF1">
    <property type="entry name" value="DUF2071 DOMAIN-CONTAINING PROTEIN"/>
    <property type="match status" value="1"/>
</dbReference>
<dbReference type="OMA" id="HFLTARW"/>
<proteinExistence type="predicted"/>
<sequence length="266" mass="29749">MRSGDAAFGDEALVQMRWRDALFAHWETDPETVAGRLPPGVEVATFDGHAWLGVVAFVMEDIRPCGVPFGLSFPELNLRTYVTRSVDDAERSEDDTERSGDGAEASSTGHRTQSGDSARAVYFFNLDADDRLGVALARLLYSLPYYRADMRVRSGADESIEFASQRTHWNAPPAHFDATYEPVGDDFTPEPGTLEHFFVENYRFYTVGRRLYYGDISHPPWPLYEANAEIRSNTLFAANGFETPTDEPVVHYSPGIEVTAGRIHRA</sequence>
<feature type="region of interest" description="Disordered" evidence="1">
    <location>
        <begin position="86"/>
        <end position="113"/>
    </location>
</feature>
<dbReference type="Proteomes" id="UP000294028">
    <property type="component" value="Unassembled WGS sequence"/>
</dbReference>
<dbReference type="InterPro" id="IPR023375">
    <property type="entry name" value="ADC_dom_sf"/>
</dbReference>
<gene>
    <name evidence="2" type="ORF">ELS19_04640</name>
</gene>
<dbReference type="InterPro" id="IPR018644">
    <property type="entry name" value="DUF2071"/>
</dbReference>
<dbReference type="RefSeq" id="WP_006056807.1">
    <property type="nucleotide sequence ID" value="NZ_RZHH01000002.1"/>
</dbReference>
<name>A0A482T9C8_9EURY</name>
<organism evidence="2 3">
    <name type="scientific">Halogeometricum borinquense</name>
    <dbReference type="NCBI Taxonomy" id="60847"/>
    <lineage>
        <taxon>Archaea</taxon>
        <taxon>Methanobacteriati</taxon>
        <taxon>Methanobacteriota</taxon>
        <taxon>Stenosarchaea group</taxon>
        <taxon>Halobacteria</taxon>
        <taxon>Halobacteriales</taxon>
        <taxon>Haloferacaceae</taxon>
        <taxon>Halogeometricum</taxon>
    </lineage>
</organism>